<dbReference type="EMBL" id="WGGD01000005">
    <property type="protein sequence ID" value="MUN28868.1"/>
    <property type="molecule type" value="Genomic_DNA"/>
</dbReference>
<accession>A0A6A9QMD3</accession>
<reference evidence="2 3" key="1">
    <citation type="submission" date="2019-10" db="EMBL/GenBank/DDBJ databases">
        <title>Sequencing and Assembly of Multiple Reported Metal-Biooxidizing Members of the Extremely Thermoacidophilic Archaeal Family Sulfolobaceae.</title>
        <authorList>
            <person name="Counts J.A."/>
            <person name="Kelly R.M."/>
        </authorList>
    </citation>
    <scope>NUCLEOTIDE SEQUENCE [LARGE SCALE GENOMIC DNA]</scope>
    <source>
        <strain evidence="2 3">DSM 6482</strain>
    </source>
</reference>
<comment type="caution">
    <text evidence="2">The sequence shown here is derived from an EMBL/GenBank/DDBJ whole genome shotgun (WGS) entry which is preliminary data.</text>
</comment>
<gene>
    <name evidence="2" type="ORF">GC250_05310</name>
</gene>
<dbReference type="Gene3D" id="1.10.10.10">
    <property type="entry name" value="Winged helix-like DNA-binding domain superfamily/Winged helix DNA-binding domain"/>
    <property type="match status" value="1"/>
</dbReference>
<keyword evidence="3" id="KW-1185">Reference proteome</keyword>
<dbReference type="Proteomes" id="UP000470772">
    <property type="component" value="Unassembled WGS sequence"/>
</dbReference>
<proteinExistence type="predicted"/>
<dbReference type="RefSeq" id="WP_156016478.1">
    <property type="nucleotide sequence ID" value="NZ_WGGD01000005.1"/>
</dbReference>
<keyword evidence="1" id="KW-0175">Coiled coil</keyword>
<dbReference type="SUPFAM" id="SSF46785">
    <property type="entry name" value="Winged helix' DNA-binding domain"/>
    <property type="match status" value="1"/>
</dbReference>
<name>A0A6A9QMD3_SULME</name>
<feature type="coiled-coil region" evidence="1">
    <location>
        <begin position="75"/>
        <end position="109"/>
    </location>
</feature>
<evidence type="ECO:0000256" key="1">
    <source>
        <dbReference type="SAM" id="Coils"/>
    </source>
</evidence>
<dbReference type="InterPro" id="IPR036388">
    <property type="entry name" value="WH-like_DNA-bd_sf"/>
</dbReference>
<evidence type="ECO:0000313" key="2">
    <source>
        <dbReference type="EMBL" id="MUN28868.1"/>
    </source>
</evidence>
<dbReference type="AlphaFoldDB" id="A0A6A9QMD3"/>
<protein>
    <submittedName>
        <fullName evidence="2">Winged helix-turn-helix transcriptional regulator</fullName>
    </submittedName>
</protein>
<evidence type="ECO:0000313" key="3">
    <source>
        <dbReference type="Proteomes" id="UP000470772"/>
    </source>
</evidence>
<dbReference type="InterPro" id="IPR036390">
    <property type="entry name" value="WH_DNA-bd_sf"/>
</dbReference>
<sequence length="109" mass="12635">MELPPRLQDIVAIIRERGIINMTDLALQLKVSPKTMKGYVRELIRTGIVEVDDEGNVKISQKSNESFEEKVMKMLEIHESQISMLTKEILELKEQVNKLKKRRGEKVET</sequence>
<dbReference type="Pfam" id="PF13412">
    <property type="entry name" value="HTH_24"/>
    <property type="match status" value="1"/>
</dbReference>
<organism evidence="2 3">
    <name type="scientific">Sulfuracidifex metallicus DSM 6482 = JCM 9184</name>
    <dbReference type="NCBI Taxonomy" id="523847"/>
    <lineage>
        <taxon>Archaea</taxon>
        <taxon>Thermoproteota</taxon>
        <taxon>Thermoprotei</taxon>
        <taxon>Sulfolobales</taxon>
        <taxon>Sulfolobaceae</taxon>
        <taxon>Sulfuracidifex</taxon>
    </lineage>
</organism>